<evidence type="ECO:0000256" key="2">
    <source>
        <dbReference type="SAM" id="MobiDB-lite"/>
    </source>
</evidence>
<accession>A0A7K6GLG4</accession>
<keyword evidence="1" id="KW-0479">Metal-binding</keyword>
<dbReference type="PANTHER" id="PTHR40389">
    <property type="entry name" value="ENDOGENOUS RETROVIRUS GROUP K MEMBER 24 GAG POLYPROTEIN-RELATED"/>
    <property type="match status" value="1"/>
</dbReference>
<feature type="domain" description="CCHC-type" evidence="3">
    <location>
        <begin position="45"/>
        <end position="61"/>
    </location>
</feature>
<feature type="non-terminal residue" evidence="4">
    <location>
        <position position="1"/>
    </location>
</feature>
<dbReference type="InterPro" id="IPR050195">
    <property type="entry name" value="Primate_lentivir_Gag_pol-like"/>
</dbReference>
<dbReference type="InterPro" id="IPR036875">
    <property type="entry name" value="Znf_CCHC_sf"/>
</dbReference>
<sequence>VSDLIRACADVGTEQFKAELLATAIAQQLATTLAQQLRVGQAAGKCFSCGQEGHLKWQCPKRTSGPGAARTPPRPCPRCQKGFHWSNQCRSKFDKNGNRLPKLGNSERGARSGAPQ</sequence>
<gene>
    <name evidence="4" type="primary">Ervk10</name>
    <name evidence="4" type="ORF">MALELE_R15588</name>
</gene>
<dbReference type="InterPro" id="IPR001878">
    <property type="entry name" value="Znf_CCHC"/>
</dbReference>
<evidence type="ECO:0000313" key="5">
    <source>
        <dbReference type="Proteomes" id="UP000564407"/>
    </source>
</evidence>
<feature type="region of interest" description="Disordered" evidence="2">
    <location>
        <begin position="61"/>
        <end position="116"/>
    </location>
</feature>
<dbReference type="PROSITE" id="PS50158">
    <property type="entry name" value="ZF_CCHC"/>
    <property type="match status" value="1"/>
</dbReference>
<protein>
    <submittedName>
        <fullName evidence="4">GAK10 protein</fullName>
    </submittedName>
</protein>
<reference evidence="4 5" key="1">
    <citation type="submission" date="2019-09" db="EMBL/GenBank/DDBJ databases">
        <title>Bird 10,000 Genomes (B10K) Project - Family phase.</title>
        <authorList>
            <person name="Zhang G."/>
        </authorList>
    </citation>
    <scope>NUCLEOTIDE SEQUENCE [LARGE SCALE GENOMIC DNA]</scope>
    <source>
        <strain evidence="4">B10K-DU-029-44</strain>
        <tissue evidence="4">Heart</tissue>
    </source>
</reference>
<dbReference type="PANTHER" id="PTHR40389:SF3">
    <property type="entry name" value="IGE-BINDING PROTEIN"/>
    <property type="match status" value="1"/>
</dbReference>
<dbReference type="EMBL" id="VZRP01009539">
    <property type="protein sequence ID" value="NWV64072.1"/>
    <property type="molecule type" value="Genomic_DNA"/>
</dbReference>
<dbReference type="Gene3D" id="4.10.60.10">
    <property type="entry name" value="Zinc finger, CCHC-type"/>
    <property type="match status" value="1"/>
</dbReference>
<organism evidence="4 5">
    <name type="scientific">Malurus elegans</name>
    <name type="common">Red-winged fairywren</name>
    <dbReference type="NCBI Taxonomy" id="720584"/>
    <lineage>
        <taxon>Eukaryota</taxon>
        <taxon>Metazoa</taxon>
        <taxon>Chordata</taxon>
        <taxon>Craniata</taxon>
        <taxon>Vertebrata</taxon>
        <taxon>Euteleostomi</taxon>
        <taxon>Archelosauria</taxon>
        <taxon>Archosauria</taxon>
        <taxon>Dinosauria</taxon>
        <taxon>Saurischia</taxon>
        <taxon>Theropoda</taxon>
        <taxon>Coelurosauria</taxon>
        <taxon>Aves</taxon>
        <taxon>Neognathae</taxon>
        <taxon>Neoaves</taxon>
        <taxon>Telluraves</taxon>
        <taxon>Australaves</taxon>
        <taxon>Passeriformes</taxon>
        <taxon>Meliphagoidea</taxon>
        <taxon>Maluridae</taxon>
        <taxon>Malurus</taxon>
    </lineage>
</organism>
<dbReference type="Pfam" id="PF00098">
    <property type="entry name" value="zf-CCHC"/>
    <property type="match status" value="1"/>
</dbReference>
<dbReference type="Proteomes" id="UP000564407">
    <property type="component" value="Unassembled WGS sequence"/>
</dbReference>
<evidence type="ECO:0000259" key="3">
    <source>
        <dbReference type="PROSITE" id="PS50158"/>
    </source>
</evidence>
<comment type="caution">
    <text evidence="4">The sequence shown here is derived from an EMBL/GenBank/DDBJ whole genome shotgun (WGS) entry which is preliminary data.</text>
</comment>
<dbReference type="Pfam" id="PF14787">
    <property type="entry name" value="zf-CCHC_5"/>
    <property type="match status" value="1"/>
</dbReference>
<dbReference type="SUPFAM" id="SSF57756">
    <property type="entry name" value="Retrovirus zinc finger-like domains"/>
    <property type="match status" value="2"/>
</dbReference>
<keyword evidence="5" id="KW-1185">Reference proteome</keyword>
<dbReference type="GO" id="GO:0008270">
    <property type="term" value="F:zinc ion binding"/>
    <property type="evidence" value="ECO:0007669"/>
    <property type="project" value="UniProtKB-KW"/>
</dbReference>
<keyword evidence="1" id="KW-0863">Zinc-finger</keyword>
<name>A0A7K6GLG4_9PASS</name>
<dbReference type="AlphaFoldDB" id="A0A7K6GLG4"/>
<proteinExistence type="predicted"/>
<evidence type="ECO:0000313" key="4">
    <source>
        <dbReference type="EMBL" id="NWV64072.1"/>
    </source>
</evidence>
<evidence type="ECO:0000256" key="1">
    <source>
        <dbReference type="PROSITE-ProRule" id="PRU00047"/>
    </source>
</evidence>
<dbReference type="SMART" id="SM00343">
    <property type="entry name" value="ZnF_C2HC"/>
    <property type="match status" value="2"/>
</dbReference>
<feature type="non-terminal residue" evidence="4">
    <location>
        <position position="116"/>
    </location>
</feature>
<dbReference type="GO" id="GO:0003676">
    <property type="term" value="F:nucleic acid binding"/>
    <property type="evidence" value="ECO:0007669"/>
    <property type="project" value="InterPro"/>
</dbReference>
<keyword evidence="1" id="KW-0862">Zinc</keyword>